<gene>
    <name evidence="1" type="ORF">KSP39_PZI015840</name>
</gene>
<dbReference type="AlphaFoldDB" id="A0AAP0B902"/>
<keyword evidence="2" id="KW-1185">Reference proteome</keyword>
<reference evidence="1 2" key="1">
    <citation type="journal article" date="2022" name="Nat. Plants">
        <title>Genomes of leafy and leafless Platanthera orchids illuminate the evolution of mycoheterotrophy.</title>
        <authorList>
            <person name="Li M.H."/>
            <person name="Liu K.W."/>
            <person name="Li Z."/>
            <person name="Lu H.C."/>
            <person name="Ye Q.L."/>
            <person name="Zhang D."/>
            <person name="Wang J.Y."/>
            <person name="Li Y.F."/>
            <person name="Zhong Z.M."/>
            <person name="Liu X."/>
            <person name="Yu X."/>
            <person name="Liu D.K."/>
            <person name="Tu X.D."/>
            <person name="Liu B."/>
            <person name="Hao Y."/>
            <person name="Liao X.Y."/>
            <person name="Jiang Y.T."/>
            <person name="Sun W.H."/>
            <person name="Chen J."/>
            <person name="Chen Y.Q."/>
            <person name="Ai Y."/>
            <person name="Zhai J.W."/>
            <person name="Wu S.S."/>
            <person name="Zhou Z."/>
            <person name="Hsiao Y.Y."/>
            <person name="Wu W.L."/>
            <person name="Chen Y.Y."/>
            <person name="Lin Y.F."/>
            <person name="Hsu J.L."/>
            <person name="Li C.Y."/>
            <person name="Wang Z.W."/>
            <person name="Zhao X."/>
            <person name="Zhong W.Y."/>
            <person name="Ma X.K."/>
            <person name="Ma L."/>
            <person name="Huang J."/>
            <person name="Chen G.Z."/>
            <person name="Huang M.Z."/>
            <person name="Huang L."/>
            <person name="Peng D.H."/>
            <person name="Luo Y.B."/>
            <person name="Zou S.Q."/>
            <person name="Chen S.P."/>
            <person name="Lan S."/>
            <person name="Tsai W.C."/>
            <person name="Van de Peer Y."/>
            <person name="Liu Z.J."/>
        </authorList>
    </citation>
    <scope>NUCLEOTIDE SEQUENCE [LARGE SCALE GENOMIC DNA]</scope>
    <source>
        <strain evidence="1">Lor287</strain>
    </source>
</reference>
<accession>A0AAP0B902</accession>
<organism evidence="1 2">
    <name type="scientific">Platanthera zijinensis</name>
    <dbReference type="NCBI Taxonomy" id="2320716"/>
    <lineage>
        <taxon>Eukaryota</taxon>
        <taxon>Viridiplantae</taxon>
        <taxon>Streptophyta</taxon>
        <taxon>Embryophyta</taxon>
        <taxon>Tracheophyta</taxon>
        <taxon>Spermatophyta</taxon>
        <taxon>Magnoliopsida</taxon>
        <taxon>Liliopsida</taxon>
        <taxon>Asparagales</taxon>
        <taxon>Orchidaceae</taxon>
        <taxon>Orchidoideae</taxon>
        <taxon>Orchideae</taxon>
        <taxon>Orchidinae</taxon>
        <taxon>Platanthera</taxon>
    </lineage>
</organism>
<dbReference type="EMBL" id="JBBWWQ010000013">
    <property type="protein sequence ID" value="KAK8933834.1"/>
    <property type="molecule type" value="Genomic_DNA"/>
</dbReference>
<evidence type="ECO:0000313" key="2">
    <source>
        <dbReference type="Proteomes" id="UP001418222"/>
    </source>
</evidence>
<comment type="caution">
    <text evidence="1">The sequence shown here is derived from an EMBL/GenBank/DDBJ whole genome shotgun (WGS) entry which is preliminary data.</text>
</comment>
<dbReference type="Proteomes" id="UP001418222">
    <property type="component" value="Unassembled WGS sequence"/>
</dbReference>
<sequence length="104" mass="11595">MAPKGPDFLFEGAEVVLNGFVDAPKEVQRVLNLLHKSGLAFVLMEPCLLWKREVLELFANAKANALAGKIKTIISEKKIKIPPRRLSKALQLPKLSTTEDEEEL</sequence>
<name>A0AAP0B902_9ASPA</name>
<protein>
    <submittedName>
        <fullName evidence="1">Uncharacterized protein</fullName>
    </submittedName>
</protein>
<evidence type="ECO:0000313" key="1">
    <source>
        <dbReference type="EMBL" id="KAK8933834.1"/>
    </source>
</evidence>
<proteinExistence type="predicted"/>